<dbReference type="RefSeq" id="WP_166647294.1">
    <property type="nucleotide sequence ID" value="NZ_SOCA01000006.1"/>
</dbReference>
<name>A0A4V3FET0_9BACT</name>
<evidence type="ECO:0000256" key="1">
    <source>
        <dbReference type="SAM" id="MobiDB-lite"/>
    </source>
</evidence>
<feature type="region of interest" description="Disordered" evidence="1">
    <location>
        <begin position="30"/>
        <end position="52"/>
    </location>
</feature>
<dbReference type="AlphaFoldDB" id="A0A4V3FET0"/>
<comment type="caution">
    <text evidence="2">The sequence shown here is derived from an EMBL/GenBank/DDBJ whole genome shotgun (WGS) entry which is preliminary data.</text>
</comment>
<evidence type="ECO:0000313" key="3">
    <source>
        <dbReference type="Proteomes" id="UP000295662"/>
    </source>
</evidence>
<accession>A0A4V3FET0</accession>
<protein>
    <submittedName>
        <fullName evidence="2">Uncharacterized protein</fullName>
    </submittedName>
</protein>
<organism evidence="2 3">
    <name type="scientific">Prosthecobacter fusiformis</name>
    <dbReference type="NCBI Taxonomy" id="48464"/>
    <lineage>
        <taxon>Bacteria</taxon>
        <taxon>Pseudomonadati</taxon>
        <taxon>Verrucomicrobiota</taxon>
        <taxon>Verrucomicrobiia</taxon>
        <taxon>Verrucomicrobiales</taxon>
        <taxon>Verrucomicrobiaceae</taxon>
        <taxon>Prosthecobacter</taxon>
    </lineage>
</organism>
<dbReference type="EMBL" id="SOCA01000006">
    <property type="protein sequence ID" value="TDU68143.1"/>
    <property type="molecule type" value="Genomic_DNA"/>
</dbReference>
<evidence type="ECO:0000313" key="2">
    <source>
        <dbReference type="EMBL" id="TDU68143.1"/>
    </source>
</evidence>
<keyword evidence="3" id="KW-1185">Reference proteome</keyword>
<sequence length="52" mass="5789">MNYTNLDSRLKLHSLSPSFLRRLKKIRKNSLKARAATPKKNPPPSTDGLVAG</sequence>
<reference evidence="2 3" key="1">
    <citation type="submission" date="2019-03" db="EMBL/GenBank/DDBJ databases">
        <title>Genomic Encyclopedia of Archaeal and Bacterial Type Strains, Phase II (KMG-II): from individual species to whole genera.</title>
        <authorList>
            <person name="Goeker M."/>
        </authorList>
    </citation>
    <scope>NUCLEOTIDE SEQUENCE [LARGE SCALE GENOMIC DNA]</scope>
    <source>
        <strain evidence="2 3">ATCC 25309</strain>
    </source>
</reference>
<proteinExistence type="predicted"/>
<gene>
    <name evidence="2" type="ORF">EI77_03260</name>
</gene>
<dbReference type="Proteomes" id="UP000295662">
    <property type="component" value="Unassembled WGS sequence"/>
</dbReference>